<evidence type="ECO:0000313" key="3">
    <source>
        <dbReference type="Proteomes" id="UP000516444"/>
    </source>
</evidence>
<feature type="compositionally biased region" description="Basic and acidic residues" evidence="1">
    <location>
        <begin position="1"/>
        <end position="10"/>
    </location>
</feature>
<organism evidence="2 3">
    <name type="scientific">Streptomyces aurantiacus</name>
    <dbReference type="NCBI Taxonomy" id="47760"/>
    <lineage>
        <taxon>Bacteria</taxon>
        <taxon>Bacillati</taxon>
        <taxon>Actinomycetota</taxon>
        <taxon>Actinomycetes</taxon>
        <taxon>Kitasatosporales</taxon>
        <taxon>Streptomycetaceae</taxon>
        <taxon>Streptomyces</taxon>
        <taxon>Streptomyces aurantiacus group</taxon>
    </lineage>
</organism>
<protein>
    <submittedName>
        <fullName evidence="2">Uncharacterized protein</fullName>
    </submittedName>
</protein>
<reference evidence="2 3" key="1">
    <citation type="journal article" date="2014" name="Int. J. Syst. Evol. Microbiol.">
        <title>Complete genome sequence of Corynebacterium casei LMG S-19264T (=DSM 44701T), isolated from a smear-ripened cheese.</title>
        <authorList>
            <consortium name="US DOE Joint Genome Institute (JGI-PGF)"/>
            <person name="Walter F."/>
            <person name="Albersmeier A."/>
            <person name="Kalinowski J."/>
            <person name="Ruckert C."/>
        </authorList>
    </citation>
    <scope>NUCLEOTIDE SEQUENCE [LARGE SCALE GENOMIC DNA]</scope>
    <source>
        <strain evidence="2 3">JCM 4677</strain>
    </source>
</reference>
<proteinExistence type="predicted"/>
<sequence>MGMDTTEKGPAESPIPAEPTEPVNENAGPPQPAESAGDRFGVAEYGFPADRATAQAFDTYTLAGPLLWDADGDPD</sequence>
<dbReference type="Proteomes" id="UP000516444">
    <property type="component" value="Chromosome"/>
</dbReference>
<evidence type="ECO:0000256" key="1">
    <source>
        <dbReference type="SAM" id="MobiDB-lite"/>
    </source>
</evidence>
<keyword evidence="3" id="KW-1185">Reference proteome</keyword>
<name>A0A7G1NZ04_9ACTN</name>
<evidence type="ECO:0000313" key="2">
    <source>
        <dbReference type="EMBL" id="BCL27581.1"/>
    </source>
</evidence>
<dbReference type="KEGG" id="sgm:GCM10017557_24400"/>
<dbReference type="EMBL" id="AP023440">
    <property type="protein sequence ID" value="BCL27581.1"/>
    <property type="molecule type" value="Genomic_DNA"/>
</dbReference>
<accession>A0A7G1NZ04</accession>
<dbReference type="AlphaFoldDB" id="A0A7G1NZ04"/>
<feature type="region of interest" description="Disordered" evidence="1">
    <location>
        <begin position="1"/>
        <end position="44"/>
    </location>
</feature>
<gene>
    <name evidence="2" type="ORF">GCM10017557_24400</name>
</gene>